<dbReference type="InterPro" id="IPR016186">
    <property type="entry name" value="C-type_lectin-like/link_sf"/>
</dbReference>
<gene>
    <name evidence="4" type="ORF">PVAND_016900</name>
</gene>
<feature type="signal peptide" evidence="2">
    <location>
        <begin position="1"/>
        <end position="18"/>
    </location>
</feature>
<evidence type="ECO:0000313" key="4">
    <source>
        <dbReference type="EMBL" id="KAG5668997.1"/>
    </source>
</evidence>
<keyword evidence="5" id="KW-1185">Reference proteome</keyword>
<evidence type="ECO:0000259" key="3">
    <source>
        <dbReference type="SMART" id="SM00034"/>
    </source>
</evidence>
<feature type="region of interest" description="Disordered" evidence="1">
    <location>
        <begin position="220"/>
        <end position="248"/>
    </location>
</feature>
<protein>
    <recommendedName>
        <fullName evidence="3">C-type lectin domain-containing protein</fullName>
    </recommendedName>
</protein>
<comment type="caution">
    <text evidence="4">The sequence shown here is derived from an EMBL/GenBank/DDBJ whole genome shotgun (WGS) entry which is preliminary data.</text>
</comment>
<dbReference type="OrthoDB" id="2142683at2759"/>
<dbReference type="SMART" id="SM00034">
    <property type="entry name" value="CLECT"/>
    <property type="match status" value="1"/>
</dbReference>
<proteinExistence type="predicted"/>
<dbReference type="SUPFAM" id="SSF56436">
    <property type="entry name" value="C-type lectin-like"/>
    <property type="match status" value="1"/>
</dbReference>
<feature type="chain" id="PRO_5039930403" description="C-type lectin domain-containing protein" evidence="2">
    <location>
        <begin position="19"/>
        <end position="260"/>
    </location>
</feature>
<dbReference type="Gene3D" id="3.10.100.10">
    <property type="entry name" value="Mannose-Binding Protein A, subunit A"/>
    <property type="match status" value="1"/>
</dbReference>
<dbReference type="CDD" id="cd00037">
    <property type="entry name" value="CLECT"/>
    <property type="match status" value="1"/>
</dbReference>
<dbReference type="EMBL" id="JADBJN010000004">
    <property type="protein sequence ID" value="KAG5668997.1"/>
    <property type="molecule type" value="Genomic_DNA"/>
</dbReference>
<organism evidence="4 5">
    <name type="scientific">Polypedilum vanderplanki</name>
    <name type="common">Sleeping chironomid midge</name>
    <dbReference type="NCBI Taxonomy" id="319348"/>
    <lineage>
        <taxon>Eukaryota</taxon>
        <taxon>Metazoa</taxon>
        <taxon>Ecdysozoa</taxon>
        <taxon>Arthropoda</taxon>
        <taxon>Hexapoda</taxon>
        <taxon>Insecta</taxon>
        <taxon>Pterygota</taxon>
        <taxon>Neoptera</taxon>
        <taxon>Endopterygota</taxon>
        <taxon>Diptera</taxon>
        <taxon>Nematocera</taxon>
        <taxon>Chironomoidea</taxon>
        <taxon>Chironomidae</taxon>
        <taxon>Chironominae</taxon>
        <taxon>Polypedilum</taxon>
        <taxon>Polypedilum</taxon>
    </lineage>
</organism>
<accession>A0A9J6BGR6</accession>
<dbReference type="AlphaFoldDB" id="A0A9J6BGR6"/>
<dbReference type="InterPro" id="IPR016187">
    <property type="entry name" value="CTDL_fold"/>
</dbReference>
<dbReference type="Proteomes" id="UP001107558">
    <property type="component" value="Chromosome 4"/>
</dbReference>
<keyword evidence="2" id="KW-0732">Signal</keyword>
<sequence length="260" mass="29415">MKWIFCVILLTFFGGQQMAIISEIINKNLEYFEWKDLKDEISLSHHYEMDFENKKNYSNGFKVLKREKRQITDTATCTKTFDLYDSNGIYISSACYINLPVIGSRSAVENCRAIGMSLFTFDSASEYNALIDASTSYFGIPNNGIYWISGEKVTGTWYDSNDRTIPLDISVYNINTPTTNNGDCLIFEASLIDSTFEIFSQTCTANRPYMCEYNRLTTTTTSSTTTTTTPTTTTSSENTMTTTTSSENTMTTHAYDNNFV</sequence>
<evidence type="ECO:0000256" key="2">
    <source>
        <dbReference type="SAM" id="SignalP"/>
    </source>
</evidence>
<evidence type="ECO:0000313" key="5">
    <source>
        <dbReference type="Proteomes" id="UP001107558"/>
    </source>
</evidence>
<feature type="domain" description="C-type lectin" evidence="3">
    <location>
        <begin position="77"/>
        <end position="212"/>
    </location>
</feature>
<name>A0A9J6BGR6_POLVA</name>
<dbReference type="InterPro" id="IPR001304">
    <property type="entry name" value="C-type_lectin-like"/>
</dbReference>
<reference evidence="4" key="1">
    <citation type="submission" date="2021-03" db="EMBL/GenBank/DDBJ databases">
        <title>Chromosome level genome of the anhydrobiotic midge Polypedilum vanderplanki.</title>
        <authorList>
            <person name="Yoshida Y."/>
            <person name="Kikawada T."/>
            <person name="Gusev O."/>
        </authorList>
    </citation>
    <scope>NUCLEOTIDE SEQUENCE</scope>
    <source>
        <strain evidence="4">NIAS01</strain>
        <tissue evidence="4">Whole body or cell culture</tissue>
    </source>
</reference>
<evidence type="ECO:0000256" key="1">
    <source>
        <dbReference type="SAM" id="MobiDB-lite"/>
    </source>
</evidence>